<dbReference type="AlphaFoldDB" id="X1CDY2"/>
<sequence length="241" mass="24841">MKRPLLFSAVLILGAIACNLPGAASTPDPLPTFAAQTVEARLTDSAGETQEPPPTIALTPLPATATELSASPTSTNTPIPTTTEVPCNRAAFVSDVTIPDGTVLAQGEAFTKTWRLRNTGSCTWTSSYALVFDSGDSMGGPASKSLVGSVAPNQTVDISVDLTAPNESGTFKGNWKLRSDSSVVFGVGGNGDVAFYVEIKTPGVGDTIAYDFIANYCSAEWRSAAGVLPCPGSLSNDGFNA</sequence>
<evidence type="ECO:0000313" key="2">
    <source>
        <dbReference type="EMBL" id="GAG82441.1"/>
    </source>
</evidence>
<dbReference type="Gene3D" id="2.60.40.10">
    <property type="entry name" value="Immunoglobulins"/>
    <property type="match status" value="1"/>
</dbReference>
<dbReference type="PROSITE" id="PS51257">
    <property type="entry name" value="PROKAR_LIPOPROTEIN"/>
    <property type="match status" value="1"/>
</dbReference>
<dbReference type="CDD" id="cd14947">
    <property type="entry name" value="NBR1_like"/>
    <property type="match status" value="1"/>
</dbReference>
<dbReference type="InterPro" id="IPR032350">
    <property type="entry name" value="Nbr1_FW"/>
</dbReference>
<proteinExistence type="predicted"/>
<dbReference type="PANTHER" id="PTHR20930:SF0">
    <property type="entry name" value="PROTEIN ILRUN"/>
    <property type="match status" value="1"/>
</dbReference>
<gene>
    <name evidence="2" type="ORF">S01H4_26144</name>
</gene>
<accession>X1CDY2</accession>
<name>X1CDY2_9ZZZZ</name>
<feature type="non-terminal residue" evidence="2">
    <location>
        <position position="241"/>
    </location>
</feature>
<evidence type="ECO:0000259" key="1">
    <source>
        <dbReference type="Pfam" id="PF16158"/>
    </source>
</evidence>
<protein>
    <recommendedName>
        <fullName evidence="1">Nbr1 FW domain-containing protein</fullName>
    </recommendedName>
</protein>
<dbReference type="PANTHER" id="PTHR20930">
    <property type="entry name" value="OVARIAN CARCINOMA ANTIGEN CA125-RELATED"/>
    <property type="match status" value="1"/>
</dbReference>
<dbReference type="Pfam" id="PF16158">
    <property type="entry name" value="N_BRCA1_IG"/>
    <property type="match status" value="1"/>
</dbReference>
<dbReference type="InterPro" id="IPR013783">
    <property type="entry name" value="Ig-like_fold"/>
</dbReference>
<reference evidence="2" key="1">
    <citation type="journal article" date="2014" name="Front. Microbiol.">
        <title>High frequency of phylogenetically diverse reductive dehalogenase-homologous genes in deep subseafloor sedimentary metagenomes.</title>
        <authorList>
            <person name="Kawai M."/>
            <person name="Futagami T."/>
            <person name="Toyoda A."/>
            <person name="Takaki Y."/>
            <person name="Nishi S."/>
            <person name="Hori S."/>
            <person name="Arai W."/>
            <person name="Tsubouchi T."/>
            <person name="Morono Y."/>
            <person name="Uchiyama I."/>
            <person name="Ito T."/>
            <person name="Fujiyama A."/>
            <person name="Inagaki F."/>
            <person name="Takami H."/>
        </authorList>
    </citation>
    <scope>NUCLEOTIDE SEQUENCE</scope>
    <source>
        <strain evidence="2">Expedition CK06-06</strain>
    </source>
</reference>
<dbReference type="EMBL" id="BART01012554">
    <property type="protein sequence ID" value="GAG82441.1"/>
    <property type="molecule type" value="Genomic_DNA"/>
</dbReference>
<organism evidence="2">
    <name type="scientific">marine sediment metagenome</name>
    <dbReference type="NCBI Taxonomy" id="412755"/>
    <lineage>
        <taxon>unclassified sequences</taxon>
        <taxon>metagenomes</taxon>
        <taxon>ecological metagenomes</taxon>
    </lineage>
</organism>
<comment type="caution">
    <text evidence="2">The sequence shown here is derived from an EMBL/GenBank/DDBJ whole genome shotgun (WGS) entry which is preliminary data.</text>
</comment>
<feature type="domain" description="Nbr1 FW" evidence="1">
    <location>
        <begin position="97"/>
        <end position="186"/>
    </location>
</feature>